<reference evidence="1 2" key="1">
    <citation type="submission" date="2020-07" db="EMBL/GenBank/DDBJ databases">
        <title>Spirosoma foliorum sp. nov., isolated from the leaves on the Nejang mountain Korea, Republic of.</title>
        <authorList>
            <person name="Ho H."/>
            <person name="Lee Y.-J."/>
            <person name="Nurcahyanto D.-A."/>
            <person name="Kim S.-G."/>
        </authorList>
    </citation>
    <scope>NUCLEOTIDE SEQUENCE [LARGE SCALE GENOMIC DNA]</scope>
    <source>
        <strain evidence="1 2">PL0136</strain>
    </source>
</reference>
<name>A0A7G5GWS0_9BACT</name>
<protein>
    <submittedName>
        <fullName evidence="1">Uncharacterized protein</fullName>
    </submittedName>
</protein>
<dbReference type="KEGG" id="sfol:H3H32_36560"/>
<sequence>MDSQVFSSGEHYMFDGKEVVVVKQEDLDYVRCQFVDTGYKIRVSILKLKPVLIPTIGLASVDLGNDEDAATSRPKAWAKAGKRMEMMNALKDGMSFKEVAK</sequence>
<dbReference type="Proteomes" id="UP000515369">
    <property type="component" value="Chromosome"/>
</dbReference>
<keyword evidence="2" id="KW-1185">Reference proteome</keyword>
<dbReference type="RefSeq" id="WP_182460599.1">
    <property type="nucleotide sequence ID" value="NZ_CP059732.1"/>
</dbReference>
<gene>
    <name evidence="1" type="ORF">H3H32_36560</name>
</gene>
<dbReference type="EMBL" id="CP059732">
    <property type="protein sequence ID" value="QMW03312.1"/>
    <property type="molecule type" value="Genomic_DNA"/>
</dbReference>
<evidence type="ECO:0000313" key="1">
    <source>
        <dbReference type="EMBL" id="QMW03312.1"/>
    </source>
</evidence>
<proteinExistence type="predicted"/>
<evidence type="ECO:0000313" key="2">
    <source>
        <dbReference type="Proteomes" id="UP000515369"/>
    </source>
</evidence>
<dbReference type="AlphaFoldDB" id="A0A7G5GWS0"/>
<accession>A0A7G5GWS0</accession>
<organism evidence="1 2">
    <name type="scientific">Spirosoma foliorum</name>
    <dbReference type="NCBI Taxonomy" id="2710596"/>
    <lineage>
        <taxon>Bacteria</taxon>
        <taxon>Pseudomonadati</taxon>
        <taxon>Bacteroidota</taxon>
        <taxon>Cytophagia</taxon>
        <taxon>Cytophagales</taxon>
        <taxon>Cytophagaceae</taxon>
        <taxon>Spirosoma</taxon>
    </lineage>
</organism>